<keyword evidence="4" id="KW-1185">Reference proteome</keyword>
<evidence type="ECO:0000256" key="2">
    <source>
        <dbReference type="SAM" id="Phobius"/>
    </source>
</evidence>
<feature type="compositionally biased region" description="Basic residues" evidence="1">
    <location>
        <begin position="46"/>
        <end position="57"/>
    </location>
</feature>
<sequence length="291" mass="31874">MPPAKRKVDQAEVAVPPPPPRVTRAAAKRSAAATSEPRPAPEEKKAKKAKGANKKKEKKEIEVDAVQSENIVEKGDAADNVLDASNKTIVVEHWCVSFSLKSKIKYSLVCGFDTQCKSFKTRANLVKEGLEKAGCGISVILNPGKGHFNENDCRVLGCKLCVIVAEWLLPTTGAAIVIVEILNLDAVTAIVVPRRGCFEIRQQEGKKFISLLDMNRPFKLMKDLDMDKEAQICVHFLILCGLSLAMCGRLLARSKDLIAKCGPLLACSISEEALTVELEFICCGWRPRQCN</sequence>
<dbReference type="AlphaFoldDB" id="A0A371H0S3"/>
<evidence type="ECO:0000256" key="1">
    <source>
        <dbReference type="SAM" id="MobiDB-lite"/>
    </source>
</evidence>
<feature type="transmembrane region" description="Helical" evidence="2">
    <location>
        <begin position="234"/>
        <end position="252"/>
    </location>
</feature>
<dbReference type="InterPro" id="IPR052674">
    <property type="entry name" value="SelWTH-like"/>
</dbReference>
<proteinExistence type="predicted"/>
<evidence type="ECO:0000313" key="3">
    <source>
        <dbReference type="EMBL" id="RDX96381.1"/>
    </source>
</evidence>
<keyword evidence="2" id="KW-0472">Membrane</keyword>
<feature type="non-terminal residue" evidence="3">
    <location>
        <position position="1"/>
    </location>
</feature>
<dbReference type="PANTHER" id="PTHR33638:SF1">
    <property type="entry name" value="SELENOPROTEIN H"/>
    <property type="match status" value="1"/>
</dbReference>
<reference evidence="3" key="1">
    <citation type="submission" date="2018-05" db="EMBL/GenBank/DDBJ databases">
        <title>Draft genome of Mucuna pruriens seed.</title>
        <authorList>
            <person name="Nnadi N.E."/>
            <person name="Vos R."/>
            <person name="Hasami M.H."/>
            <person name="Devisetty U.K."/>
            <person name="Aguiy J.C."/>
        </authorList>
    </citation>
    <scope>NUCLEOTIDE SEQUENCE [LARGE SCALE GENOMIC DNA]</scope>
    <source>
        <strain evidence="3">JCA_2017</strain>
    </source>
</reference>
<feature type="region of interest" description="Disordered" evidence="1">
    <location>
        <begin position="1"/>
        <end position="60"/>
    </location>
</feature>
<name>A0A371H0S3_MUCPR</name>
<dbReference type="STRING" id="157652.A0A371H0S3"/>
<dbReference type="Proteomes" id="UP000257109">
    <property type="component" value="Unassembled WGS sequence"/>
</dbReference>
<gene>
    <name evidence="3" type="ORF">CR513_20968</name>
</gene>
<organism evidence="3 4">
    <name type="scientific">Mucuna pruriens</name>
    <name type="common">Velvet bean</name>
    <name type="synonym">Dolichos pruriens</name>
    <dbReference type="NCBI Taxonomy" id="157652"/>
    <lineage>
        <taxon>Eukaryota</taxon>
        <taxon>Viridiplantae</taxon>
        <taxon>Streptophyta</taxon>
        <taxon>Embryophyta</taxon>
        <taxon>Tracheophyta</taxon>
        <taxon>Spermatophyta</taxon>
        <taxon>Magnoliopsida</taxon>
        <taxon>eudicotyledons</taxon>
        <taxon>Gunneridae</taxon>
        <taxon>Pentapetalae</taxon>
        <taxon>rosids</taxon>
        <taxon>fabids</taxon>
        <taxon>Fabales</taxon>
        <taxon>Fabaceae</taxon>
        <taxon>Papilionoideae</taxon>
        <taxon>50 kb inversion clade</taxon>
        <taxon>NPAAA clade</taxon>
        <taxon>indigoferoid/millettioid clade</taxon>
        <taxon>Phaseoleae</taxon>
        <taxon>Mucuna</taxon>
    </lineage>
</organism>
<accession>A0A371H0S3</accession>
<comment type="caution">
    <text evidence="3">The sequence shown here is derived from an EMBL/GenBank/DDBJ whole genome shotgun (WGS) entry which is preliminary data.</text>
</comment>
<dbReference type="PANTHER" id="PTHR33638">
    <property type="entry name" value="SELENOPROTEIN H"/>
    <property type="match status" value="1"/>
</dbReference>
<dbReference type="OrthoDB" id="1933874at2759"/>
<evidence type="ECO:0000313" key="4">
    <source>
        <dbReference type="Proteomes" id="UP000257109"/>
    </source>
</evidence>
<feature type="compositionally biased region" description="Basic and acidic residues" evidence="1">
    <location>
        <begin position="1"/>
        <end position="10"/>
    </location>
</feature>
<dbReference type="EMBL" id="QJKJ01003898">
    <property type="protein sequence ID" value="RDX96381.1"/>
    <property type="molecule type" value="Genomic_DNA"/>
</dbReference>
<protein>
    <submittedName>
        <fullName evidence="3">Uncharacterized protein</fullName>
    </submittedName>
</protein>
<dbReference type="GO" id="GO:0005794">
    <property type="term" value="C:Golgi apparatus"/>
    <property type="evidence" value="ECO:0007669"/>
    <property type="project" value="TreeGrafter"/>
</dbReference>
<keyword evidence="2" id="KW-0812">Transmembrane</keyword>
<feature type="compositionally biased region" description="Low complexity" evidence="1">
    <location>
        <begin position="22"/>
        <end position="35"/>
    </location>
</feature>
<keyword evidence="2" id="KW-1133">Transmembrane helix</keyword>